<reference evidence="1 2" key="1">
    <citation type="submission" date="2014-04" db="EMBL/GenBank/DDBJ databases">
        <title>Draft genome sequence of Bacillus azotoformans MEV2011, a (co-) denitrifying strain unable to grow in the presence of oxygen.</title>
        <authorList>
            <person name="Nielsen M."/>
            <person name="Schreiber L."/>
            <person name="Finster K."/>
            <person name="Schramm A."/>
        </authorList>
    </citation>
    <scope>NUCLEOTIDE SEQUENCE [LARGE SCALE GENOMIC DNA]</scope>
    <source>
        <strain evidence="1 2">MEV2011</strain>
    </source>
</reference>
<gene>
    <name evidence="1" type="ORF">M670_00492</name>
</gene>
<comment type="caution">
    <text evidence="1">The sequence shown here is derived from an EMBL/GenBank/DDBJ whole genome shotgun (WGS) entry which is preliminary data.</text>
</comment>
<sequence length="81" mass="9575">MQAQYNLRIEHLTIDEISAIDQKFIKAGWVVRGLNNTIGSHSFRIYQWEQTESEPVYPSEFEPHKDTERIDLSRFPRPVVD</sequence>
<evidence type="ECO:0000313" key="1">
    <source>
        <dbReference type="EMBL" id="KEF40466.1"/>
    </source>
</evidence>
<protein>
    <submittedName>
        <fullName evidence="1">Uncharacterized protein</fullName>
    </submittedName>
</protein>
<dbReference type="AlphaFoldDB" id="A0A072NSL5"/>
<organism evidence="1 2">
    <name type="scientific">Schinkia azotoformans MEV2011</name>
    <dbReference type="NCBI Taxonomy" id="1348973"/>
    <lineage>
        <taxon>Bacteria</taxon>
        <taxon>Bacillati</taxon>
        <taxon>Bacillota</taxon>
        <taxon>Bacilli</taxon>
        <taxon>Bacillales</taxon>
        <taxon>Bacillaceae</taxon>
        <taxon>Calidifontibacillus/Schinkia group</taxon>
        <taxon>Schinkia</taxon>
    </lineage>
</organism>
<evidence type="ECO:0000313" key="2">
    <source>
        <dbReference type="Proteomes" id="UP000027936"/>
    </source>
</evidence>
<name>A0A072NSL5_SCHAZ</name>
<dbReference type="RefSeq" id="WP_035192900.1">
    <property type="nucleotide sequence ID" value="NZ_JJRY01000001.1"/>
</dbReference>
<dbReference type="Proteomes" id="UP000027936">
    <property type="component" value="Unassembled WGS sequence"/>
</dbReference>
<dbReference type="EMBL" id="JJRY01000001">
    <property type="protein sequence ID" value="KEF40466.1"/>
    <property type="molecule type" value="Genomic_DNA"/>
</dbReference>
<dbReference type="PATRIC" id="fig|1348973.3.peg.478"/>
<proteinExistence type="predicted"/>
<accession>A0A072NSL5</accession>